<protein>
    <recommendedName>
        <fullName evidence="5">carnitine O-palmitoyltransferase</fullName>
        <ecNumber evidence="5">2.3.1.21</ecNumber>
    </recommendedName>
</protein>
<feature type="transmembrane region" description="Helical" evidence="17">
    <location>
        <begin position="55"/>
        <end position="76"/>
    </location>
</feature>
<evidence type="ECO:0000259" key="19">
    <source>
        <dbReference type="Pfam" id="PF16484"/>
    </source>
</evidence>
<comment type="catalytic activity">
    <reaction evidence="15">
        <text>(R)-carnitine + hexadecanoyl-CoA = O-hexadecanoyl-(R)-carnitine + CoA</text>
        <dbReference type="Rhea" id="RHEA:12661"/>
        <dbReference type="ChEBI" id="CHEBI:16347"/>
        <dbReference type="ChEBI" id="CHEBI:17490"/>
        <dbReference type="ChEBI" id="CHEBI:57287"/>
        <dbReference type="ChEBI" id="CHEBI:57379"/>
        <dbReference type="EC" id="2.3.1.21"/>
    </reaction>
    <physiologicalReaction direction="left-to-right" evidence="15">
        <dbReference type="Rhea" id="RHEA:12662"/>
    </physiologicalReaction>
</comment>
<keyword evidence="12" id="KW-0496">Mitochondrion</keyword>
<comment type="similarity">
    <text evidence="4">Belongs to the carnitine/choline acetyltransferase family.</text>
</comment>
<evidence type="ECO:0000256" key="11">
    <source>
        <dbReference type="ARBA" id="ARBA00023098"/>
    </source>
</evidence>
<dbReference type="UniPathway" id="UPA00659"/>
<feature type="domain" description="Carnitine O-palmitoyltransferase N-terminal" evidence="19">
    <location>
        <begin position="1"/>
        <end position="47"/>
    </location>
</feature>
<dbReference type="STRING" id="568069.A0A1J1HUP0"/>
<keyword evidence="7" id="KW-0808">Transferase</keyword>
<evidence type="ECO:0000256" key="9">
    <source>
        <dbReference type="ARBA" id="ARBA00022832"/>
    </source>
</evidence>
<evidence type="ECO:0000256" key="7">
    <source>
        <dbReference type="ARBA" id="ARBA00022679"/>
    </source>
</evidence>
<evidence type="ECO:0000256" key="16">
    <source>
        <dbReference type="PIRSR" id="PIRSR600542-1"/>
    </source>
</evidence>
<dbReference type="SUPFAM" id="SSF52777">
    <property type="entry name" value="CoA-dependent acyltransferases"/>
    <property type="match status" value="2"/>
</dbReference>
<feature type="transmembrane region" description="Helical" evidence="17">
    <location>
        <begin position="96"/>
        <end position="122"/>
    </location>
</feature>
<organism evidence="20 21">
    <name type="scientific">Clunio marinus</name>
    <dbReference type="NCBI Taxonomy" id="568069"/>
    <lineage>
        <taxon>Eukaryota</taxon>
        <taxon>Metazoa</taxon>
        <taxon>Ecdysozoa</taxon>
        <taxon>Arthropoda</taxon>
        <taxon>Hexapoda</taxon>
        <taxon>Insecta</taxon>
        <taxon>Pterygota</taxon>
        <taxon>Neoptera</taxon>
        <taxon>Endopterygota</taxon>
        <taxon>Diptera</taxon>
        <taxon>Nematocera</taxon>
        <taxon>Chironomoidea</taxon>
        <taxon>Chironomidae</taxon>
        <taxon>Clunio</taxon>
    </lineage>
</organism>
<evidence type="ECO:0000256" key="13">
    <source>
        <dbReference type="ARBA" id="ARBA00023136"/>
    </source>
</evidence>
<dbReference type="Gene3D" id="3.30.559.70">
    <property type="entry name" value="Choline/Carnitine o-acyltransferase, domain 2"/>
    <property type="match status" value="1"/>
</dbReference>
<dbReference type="OrthoDB" id="240216at2759"/>
<feature type="domain" description="Choline/carnitine acyltransferase" evidence="18">
    <location>
        <begin position="174"/>
        <end position="774"/>
    </location>
</feature>
<evidence type="ECO:0000256" key="17">
    <source>
        <dbReference type="SAM" id="Phobius"/>
    </source>
</evidence>
<dbReference type="Pfam" id="PF16484">
    <property type="entry name" value="CPT_N"/>
    <property type="match status" value="1"/>
</dbReference>
<dbReference type="InterPro" id="IPR000542">
    <property type="entry name" value="Carn_acyl_trans"/>
</dbReference>
<dbReference type="Proteomes" id="UP000183832">
    <property type="component" value="Unassembled WGS sequence"/>
</dbReference>
<evidence type="ECO:0000256" key="1">
    <source>
        <dbReference type="ARBA" id="ARBA00004141"/>
    </source>
</evidence>
<dbReference type="EMBL" id="CVRI01000020">
    <property type="protein sequence ID" value="CRK91084.1"/>
    <property type="molecule type" value="Genomic_DNA"/>
</dbReference>
<name>A0A1J1HUP0_9DIPT</name>
<dbReference type="PROSITE" id="PS00439">
    <property type="entry name" value="ACYLTRANSF_C_1"/>
    <property type="match status" value="1"/>
</dbReference>
<evidence type="ECO:0000256" key="2">
    <source>
        <dbReference type="ARBA" id="ARBA00004325"/>
    </source>
</evidence>
<dbReference type="FunFam" id="3.30.559.70:FF:000001">
    <property type="entry name" value="Carnitine O-palmitoyltransferase 1, liver isoform"/>
    <property type="match status" value="1"/>
</dbReference>
<keyword evidence="14" id="KW-0012">Acyltransferase</keyword>
<evidence type="ECO:0000256" key="8">
    <source>
        <dbReference type="ARBA" id="ARBA00022692"/>
    </source>
</evidence>
<evidence type="ECO:0000256" key="14">
    <source>
        <dbReference type="ARBA" id="ARBA00023315"/>
    </source>
</evidence>
<dbReference type="InterPro" id="IPR032476">
    <property type="entry name" value="CPT_N"/>
</dbReference>
<dbReference type="InterPro" id="IPR023213">
    <property type="entry name" value="CAT-like_dom_sf"/>
</dbReference>
<dbReference type="GO" id="GO:0004095">
    <property type="term" value="F:carnitine O-palmitoyltransferase activity"/>
    <property type="evidence" value="ECO:0007669"/>
    <property type="project" value="UniProtKB-EC"/>
</dbReference>
<keyword evidence="8 17" id="KW-0812">Transmembrane</keyword>
<gene>
    <name evidence="20" type="ORF">CLUMA_CG004772</name>
</gene>
<reference evidence="20 21" key="1">
    <citation type="submission" date="2015-04" db="EMBL/GenBank/DDBJ databases">
        <authorList>
            <person name="Syromyatnikov M.Y."/>
            <person name="Popov V.N."/>
        </authorList>
    </citation>
    <scope>NUCLEOTIDE SEQUENCE [LARGE SCALE GENOMIC DNA]</scope>
</reference>
<evidence type="ECO:0000259" key="18">
    <source>
        <dbReference type="Pfam" id="PF00755"/>
    </source>
</evidence>
<dbReference type="GO" id="GO:0031966">
    <property type="term" value="C:mitochondrial membrane"/>
    <property type="evidence" value="ECO:0007669"/>
    <property type="project" value="UniProtKB-SubCell"/>
</dbReference>
<dbReference type="InterPro" id="IPR039551">
    <property type="entry name" value="Cho/carn_acyl_trans"/>
</dbReference>
<dbReference type="EC" id="2.3.1.21" evidence="5"/>
<evidence type="ECO:0000256" key="15">
    <source>
        <dbReference type="ARBA" id="ARBA00048480"/>
    </source>
</evidence>
<proteinExistence type="inferred from homology"/>
<dbReference type="InterPro" id="IPR042231">
    <property type="entry name" value="Cho/carn_acyl_trans_2"/>
</dbReference>
<evidence type="ECO:0000256" key="6">
    <source>
        <dbReference type="ARBA" id="ARBA00022448"/>
    </source>
</evidence>
<accession>A0A1J1HUP0</accession>
<dbReference type="Gene3D" id="3.30.559.10">
    <property type="entry name" value="Chloramphenicol acetyltransferase-like domain"/>
    <property type="match status" value="1"/>
</dbReference>
<sequence>MAEAHQAVAFSFSITHEGWNVNYDREVLNLVWDSGVRSWKKRIARLKSGVRNGVYPAHLESLWVLMGLVTLFHYINKRIPYDLVNTFMAFMPSNSHFWQLLMCNLVALIYWITACLTMRYTLKLLLMYKGWMYESRGSGSRVSLSTKLWAVLVKVFKKWNNPGLYSFQSSLPRLPLPSVKDTMSRYLRSVRPLLDDETYEKVKSEADEFEKGIGKKLQRYLLLKSWWSTNYVSDWWEEYVYLRGRSPLMVNSNFYGIDAIFAHPTKNQAARAASVCHLLLQFRRQVDRQELEPIMVQGLVPLCSWQYERIFNTVRVPGVEGDKIVHYKDSNHIVVIHKGCYYKMIIYHKGRLLKPCELQHQFEHILSNKATPLHGEEFLAALTAWDRTKWANAREKYFAKGINKVSLFLVESAAFVISLDDEPYEFDIAQPEKLDQFGRKMMHGKGTDRWFDKSFTVCVASNGRIGFNSEHTWADAPVMSHIWEGIIVDENEPTRADAPIMGHLWEHCIFDDVNYGYDENGKTHGKPEILPPTPTRLQWDFHSEQLLKTIDEAYDDAQKVLNDVDLRIFVHDAYGKGFMKTCRISPDAYIQMALQLAYYRDYGKFSLTYEASMTRLFREGRTETVRPCTIESSAWVRAMEDKTSNATERVRLLNEACKRHQIGYQDAMCGRGIDRHLFCLYVVSKYLEVDSPFLKEILSEPWRLSTSQTPHGQTPKMDLKKNPHCISAGGGFGPVSEDGYGVSYIIAGEDLLFFHISSQKSCKVTDSERFAQQIGKALSDIKVLFEQYKLEQKKEVYQNGSAD</sequence>
<comment type="subcellular location">
    <subcellularLocation>
        <location evidence="1">Membrane</location>
        <topology evidence="1">Multi-pass membrane protein</topology>
    </subcellularLocation>
    <subcellularLocation>
        <location evidence="2">Mitochondrion membrane</location>
    </subcellularLocation>
</comment>
<keyword evidence="6" id="KW-0813">Transport</keyword>
<evidence type="ECO:0000256" key="4">
    <source>
        <dbReference type="ARBA" id="ARBA00005232"/>
    </source>
</evidence>
<dbReference type="Pfam" id="PF00755">
    <property type="entry name" value="Carn_acyltransf"/>
    <property type="match status" value="1"/>
</dbReference>
<comment type="pathway">
    <text evidence="3">Lipid metabolism; fatty acid beta-oxidation.</text>
</comment>
<evidence type="ECO:0000256" key="10">
    <source>
        <dbReference type="ARBA" id="ARBA00022989"/>
    </source>
</evidence>
<dbReference type="AlphaFoldDB" id="A0A1J1HUP0"/>
<keyword evidence="11" id="KW-0443">Lipid metabolism</keyword>
<keyword evidence="10 17" id="KW-1133">Transmembrane helix</keyword>
<feature type="active site" description="Proton acceptor" evidence="16">
    <location>
        <position position="471"/>
    </location>
</feature>
<dbReference type="GO" id="GO:0006635">
    <property type="term" value="P:fatty acid beta-oxidation"/>
    <property type="evidence" value="ECO:0007669"/>
    <property type="project" value="UniProtKB-UniPathway"/>
</dbReference>
<dbReference type="GO" id="GO:0009437">
    <property type="term" value="P:carnitine metabolic process"/>
    <property type="evidence" value="ECO:0007669"/>
    <property type="project" value="TreeGrafter"/>
</dbReference>
<dbReference type="FunFam" id="3.30.559.10:FF:000042">
    <property type="entry name" value="Carnitine Palmitoyl Transferase"/>
    <property type="match status" value="1"/>
</dbReference>
<dbReference type="PANTHER" id="PTHR22589:SF31">
    <property type="entry name" value="CARNITINE O-PALMITOYLTRANSFERASE"/>
    <property type="match status" value="1"/>
</dbReference>
<evidence type="ECO:0000256" key="3">
    <source>
        <dbReference type="ARBA" id="ARBA00005005"/>
    </source>
</evidence>
<keyword evidence="21" id="KW-1185">Reference proteome</keyword>
<evidence type="ECO:0000256" key="5">
    <source>
        <dbReference type="ARBA" id="ARBA00013243"/>
    </source>
</evidence>
<dbReference type="PANTHER" id="PTHR22589">
    <property type="entry name" value="CARNITINE O-ACYLTRANSFERASE"/>
    <property type="match status" value="1"/>
</dbReference>
<dbReference type="Gene3D" id="6.10.250.1760">
    <property type="match status" value="1"/>
</dbReference>
<keyword evidence="13 17" id="KW-0472">Membrane</keyword>
<evidence type="ECO:0000313" key="21">
    <source>
        <dbReference type="Proteomes" id="UP000183832"/>
    </source>
</evidence>
<evidence type="ECO:0000256" key="12">
    <source>
        <dbReference type="ARBA" id="ARBA00023128"/>
    </source>
</evidence>
<keyword evidence="9" id="KW-0276">Fatty acid metabolism</keyword>
<evidence type="ECO:0000313" key="20">
    <source>
        <dbReference type="EMBL" id="CRK91084.1"/>
    </source>
</evidence>